<protein>
    <recommendedName>
        <fullName evidence="2">DUF6291 domain-containing protein</fullName>
    </recommendedName>
</protein>
<feature type="region of interest" description="Disordered" evidence="1">
    <location>
        <begin position="98"/>
        <end position="121"/>
    </location>
</feature>
<proteinExistence type="predicted"/>
<dbReference type="Pfam" id="PF19808">
    <property type="entry name" value="DUF6291"/>
    <property type="match status" value="1"/>
</dbReference>
<comment type="caution">
    <text evidence="3">The sequence shown here is derived from an EMBL/GenBank/DDBJ whole genome shotgun (WGS) entry which is preliminary data.</text>
</comment>
<evidence type="ECO:0000313" key="3">
    <source>
        <dbReference type="EMBL" id="KGF36271.1"/>
    </source>
</evidence>
<dbReference type="EMBL" id="JRNN01000028">
    <property type="protein sequence ID" value="KGF36271.1"/>
    <property type="molecule type" value="Genomic_DNA"/>
</dbReference>
<evidence type="ECO:0000259" key="2">
    <source>
        <dbReference type="Pfam" id="PF19808"/>
    </source>
</evidence>
<reference evidence="3 4" key="1">
    <citation type="submission" date="2014-07" db="EMBL/GenBank/DDBJ databases">
        <authorList>
            <person name="McCorrison J."/>
            <person name="Sanka R."/>
            <person name="Torralba M."/>
            <person name="Gillis M."/>
            <person name="Haft D.H."/>
            <person name="Methe B."/>
            <person name="Sutton G."/>
            <person name="Nelson K.E."/>
        </authorList>
    </citation>
    <scope>NUCLEOTIDE SEQUENCE [LARGE SCALE GENOMIC DNA]</scope>
    <source>
        <strain evidence="3 4">DNF00853</strain>
    </source>
</reference>
<feature type="domain" description="DUF6291" evidence="2">
    <location>
        <begin position="8"/>
        <end position="83"/>
    </location>
</feature>
<feature type="compositionally biased region" description="Polar residues" evidence="1">
    <location>
        <begin position="98"/>
        <end position="110"/>
    </location>
</feature>
<feature type="compositionally biased region" description="Basic and acidic residues" evidence="1">
    <location>
        <begin position="111"/>
        <end position="121"/>
    </location>
</feature>
<name>A0A095ZPH9_9BACT</name>
<organism evidence="3 4">
    <name type="scientific">Hoylesella buccalis DNF00853</name>
    <dbReference type="NCBI Taxonomy" id="1401074"/>
    <lineage>
        <taxon>Bacteria</taxon>
        <taxon>Pseudomonadati</taxon>
        <taxon>Bacteroidota</taxon>
        <taxon>Bacteroidia</taxon>
        <taxon>Bacteroidales</taxon>
        <taxon>Prevotellaceae</taxon>
        <taxon>Hoylesella</taxon>
    </lineage>
</organism>
<dbReference type="Proteomes" id="UP000029556">
    <property type="component" value="Unassembled WGS sequence"/>
</dbReference>
<dbReference type="InterPro" id="IPR046258">
    <property type="entry name" value="DUF6291"/>
</dbReference>
<evidence type="ECO:0000313" key="4">
    <source>
        <dbReference type="Proteomes" id="UP000029556"/>
    </source>
</evidence>
<evidence type="ECO:0000256" key="1">
    <source>
        <dbReference type="SAM" id="MobiDB-lite"/>
    </source>
</evidence>
<accession>A0A095ZPH9</accession>
<sequence length="232" mass="26808">MEKEIKGFMLFTDQKEAICCLDDSEAGILFKALYGYAANGDRPTFEDKALMSLFCMLRIQIDRSQSSYEKRCRANRANALKRQASRLVTSKVENQIQPSSAIVSDGNPSQDKNKTKSKDMNNIDEEAVTSVINVGDMMDSFEMIWKMYGKPVGNIVALREKWMLLTDEDRTKIMQYIPQYVASRPEVQYRKNFENFLSQRIWETEPIRNANIRVGIVLQDNAPNKYQNDESW</sequence>
<dbReference type="AlphaFoldDB" id="A0A095ZPH9"/>
<gene>
    <name evidence="3" type="ORF">HMPREF2137_02145</name>
</gene>
<dbReference type="RefSeq" id="WP_036871815.1">
    <property type="nucleotide sequence ID" value="NZ_JRNN01000028.1"/>
</dbReference>
<dbReference type="OrthoDB" id="7365718at2"/>